<dbReference type="AlphaFoldDB" id="C5T0D8"/>
<keyword evidence="1" id="KW-0472">Membrane</keyword>
<dbReference type="PATRIC" id="fig|573060.9.peg.4880"/>
<accession>C5T0D8</accession>
<sequence length="88" mass="10148">MMNILCVFLLLIGSWLIFLNWRCFYVAFIKKQPSPSWIPLLGGILVFLGFYFFPGNPMSSLAWLAFLIDWGSLPGIGHAIVYHQLRRN</sequence>
<evidence type="ECO:0000313" key="3">
    <source>
        <dbReference type="Proteomes" id="UP000003856"/>
    </source>
</evidence>
<organism evidence="2 3">
    <name type="scientific">Acidovorax delafieldii 2AN</name>
    <dbReference type="NCBI Taxonomy" id="573060"/>
    <lineage>
        <taxon>Bacteria</taxon>
        <taxon>Pseudomonadati</taxon>
        <taxon>Pseudomonadota</taxon>
        <taxon>Betaproteobacteria</taxon>
        <taxon>Burkholderiales</taxon>
        <taxon>Comamonadaceae</taxon>
        <taxon>Acidovorax</taxon>
    </lineage>
</organism>
<keyword evidence="1" id="KW-0812">Transmembrane</keyword>
<keyword evidence="1" id="KW-1133">Transmembrane helix</keyword>
<keyword evidence="3" id="KW-1185">Reference proteome</keyword>
<name>C5T0D8_ACIDE</name>
<feature type="transmembrane region" description="Helical" evidence="1">
    <location>
        <begin position="61"/>
        <end position="82"/>
    </location>
</feature>
<evidence type="ECO:0000313" key="2">
    <source>
        <dbReference type="EMBL" id="EER62091.1"/>
    </source>
</evidence>
<proteinExistence type="predicted"/>
<dbReference type="Proteomes" id="UP000003856">
    <property type="component" value="Unassembled WGS sequence"/>
</dbReference>
<evidence type="ECO:0000256" key="1">
    <source>
        <dbReference type="SAM" id="Phobius"/>
    </source>
</evidence>
<comment type="caution">
    <text evidence="2">The sequence shown here is derived from an EMBL/GenBank/DDBJ whole genome shotgun (WGS) entry which is preliminary data.</text>
</comment>
<reference evidence="2 3" key="1">
    <citation type="submission" date="2009-05" db="EMBL/GenBank/DDBJ databases">
        <title>The draft genome of Acidovorax delafieldii 2AN.</title>
        <authorList>
            <consortium name="US DOE Joint Genome Institute (JGI-PGF)"/>
            <person name="Lucas S."/>
            <person name="Copeland A."/>
            <person name="Lapidus A."/>
            <person name="Glavina del Rio T."/>
            <person name="Tice H."/>
            <person name="Bruce D."/>
            <person name="Goodwin L."/>
            <person name="Pitluck S."/>
            <person name="Larimer F."/>
            <person name="Land M.L."/>
            <person name="Hauser L."/>
            <person name="Shelobolina E.S."/>
            <person name="Picardal F."/>
            <person name="Roden E."/>
            <person name="Emerson D."/>
        </authorList>
    </citation>
    <scope>NUCLEOTIDE SEQUENCE [LARGE SCALE GENOMIC DNA]</scope>
    <source>
        <strain evidence="2 3">2AN</strain>
    </source>
</reference>
<dbReference type="EMBL" id="ACQT01000004">
    <property type="protein sequence ID" value="EER62091.1"/>
    <property type="molecule type" value="Genomic_DNA"/>
</dbReference>
<gene>
    <name evidence="2" type="ORF">AcdelDRAFT_0368</name>
</gene>
<evidence type="ECO:0008006" key="4">
    <source>
        <dbReference type="Google" id="ProtNLM"/>
    </source>
</evidence>
<feature type="transmembrane region" description="Helical" evidence="1">
    <location>
        <begin position="36"/>
        <end position="54"/>
    </location>
</feature>
<protein>
    <recommendedName>
        <fullName evidence="4">Transmembrane protein</fullName>
    </recommendedName>
</protein>